<organism evidence="1 2">
    <name type="scientific">Glarea lozoyensis (strain ATCC 20868 / MF5171)</name>
    <dbReference type="NCBI Taxonomy" id="1116229"/>
    <lineage>
        <taxon>Eukaryota</taxon>
        <taxon>Fungi</taxon>
        <taxon>Dikarya</taxon>
        <taxon>Ascomycota</taxon>
        <taxon>Pezizomycotina</taxon>
        <taxon>Leotiomycetes</taxon>
        <taxon>Helotiales</taxon>
        <taxon>Helotiaceae</taxon>
        <taxon>Glarea</taxon>
    </lineage>
</organism>
<dbReference type="Proteomes" id="UP000016922">
    <property type="component" value="Unassembled WGS sequence"/>
</dbReference>
<dbReference type="EMBL" id="KE145367">
    <property type="protein sequence ID" value="EPE28910.1"/>
    <property type="molecule type" value="Genomic_DNA"/>
</dbReference>
<gene>
    <name evidence="1" type="ORF">GLAREA_00068</name>
</gene>
<dbReference type="HOGENOM" id="CLU_026024_0_0_1"/>
<evidence type="ECO:0000313" key="2">
    <source>
        <dbReference type="Proteomes" id="UP000016922"/>
    </source>
</evidence>
<dbReference type="OrthoDB" id="2956246at2759"/>
<dbReference type="GeneID" id="19459128"/>
<dbReference type="OMA" id="EDWAIRM"/>
<dbReference type="KEGG" id="glz:GLAREA_00068"/>
<dbReference type="RefSeq" id="XP_008083019.1">
    <property type="nucleotide sequence ID" value="XM_008084828.1"/>
</dbReference>
<proteinExistence type="predicted"/>
<accession>S3CTD1</accession>
<protein>
    <submittedName>
        <fullName evidence="1">Uncharacterized protein</fullName>
    </submittedName>
</protein>
<evidence type="ECO:0000313" key="1">
    <source>
        <dbReference type="EMBL" id="EPE28910.1"/>
    </source>
</evidence>
<reference evidence="1 2" key="1">
    <citation type="journal article" date="2013" name="BMC Genomics">
        <title>Genomics-driven discovery of the pneumocandin biosynthetic gene cluster in the fungus Glarea lozoyensis.</title>
        <authorList>
            <person name="Chen L."/>
            <person name="Yue Q."/>
            <person name="Zhang X."/>
            <person name="Xiang M."/>
            <person name="Wang C."/>
            <person name="Li S."/>
            <person name="Che Y."/>
            <person name="Ortiz-Lopez F.J."/>
            <person name="Bills G.F."/>
            <person name="Liu X."/>
            <person name="An Z."/>
        </authorList>
    </citation>
    <scope>NUCLEOTIDE SEQUENCE [LARGE SCALE GENOMIC DNA]</scope>
    <source>
        <strain evidence="2">ATCC 20868 / MF5171</strain>
    </source>
</reference>
<keyword evidence="2" id="KW-1185">Reference proteome</keyword>
<dbReference type="eggNOG" id="ENOG502QTB6">
    <property type="taxonomic scope" value="Eukaryota"/>
</dbReference>
<name>S3CTD1_GLAL2</name>
<dbReference type="AlphaFoldDB" id="S3CTD1"/>
<sequence length="296" mass="32836">MSSTVLWIKDFRVFSTPYLDAAGLVALADLKTIAIRTALTGTSTYLDMFVICPGIHLQQNAPELNGGELPQVASMGSGFVFRIENPGTVAYLQRVGRTGHLINVQVSVRGDEEAESMWRWIWSAWWTSTSSFVSSACYLTAILLTIFTGWKGYKEPGVQGDMLVLLSQDRWIRMKGLNDDLKLVTSGQWLRDMVFWEQSIASASTLLVYLDAALASNATQLGKTVLLCLLFASVGLLAVSNECLMAMEMFGATLKVVGEDKPDGFERRMEMVEYLVDKTKKHEWAIRAGLMHAKSD</sequence>